<evidence type="ECO:0000313" key="8">
    <source>
        <dbReference type="EMBL" id="MBW70397.1"/>
    </source>
</evidence>
<evidence type="ECO:0000256" key="4">
    <source>
        <dbReference type="ARBA" id="ARBA00022989"/>
    </source>
</evidence>
<proteinExistence type="inferred from homology"/>
<sequence>MARTLSLTSLATYYEIVAIMPSSRNAHFNVTSTPAAVAAPCADWPGVRAAGMLRASDNDAPTTPAKKSLMSRASSTSSDGIRIEPLQYSTSTAKAVACFLILTELGLLPQVVKRGYYCNDQSIRHEYKGDTISTVTILLSGLVPIALISKRSSARNLESFSYAPRQIWLTEALLYTPSINCTKADSESRCRGSWREAWYWSTKYGRGLVTMLVIIGTIKLRPHFLHTCKPDVVCEGDAYITSYTCLNEEESLYFIRDASKSFPSGHSAMSMYEALFLIWYLQRRVPRLRTVLTIPLCQMILMCWAVFCSLSRITDNRHHWWDVLAGSIAGCLAAIMTCLFACRNFDATRRKRKSSSVYKDHDHKLINNSNATATVGGVSVGTPLHKEENITLNHVILA</sequence>
<dbReference type="CDD" id="cd03384">
    <property type="entry name" value="PAP2_wunen"/>
    <property type="match status" value="1"/>
</dbReference>
<dbReference type="InterPro" id="IPR043216">
    <property type="entry name" value="PAP-like"/>
</dbReference>
<dbReference type="AlphaFoldDB" id="A0A2M4CYM6"/>
<evidence type="ECO:0000256" key="1">
    <source>
        <dbReference type="ARBA" id="ARBA00004141"/>
    </source>
</evidence>
<reference evidence="8" key="1">
    <citation type="submission" date="2018-01" db="EMBL/GenBank/DDBJ databases">
        <title>An insight into the sialome of Amazonian anophelines.</title>
        <authorList>
            <person name="Ribeiro J.M."/>
            <person name="Scarpassa V."/>
            <person name="Calvo E."/>
        </authorList>
    </citation>
    <scope>NUCLEOTIDE SEQUENCE</scope>
</reference>
<dbReference type="InterPro" id="IPR000326">
    <property type="entry name" value="PAP2/HPO"/>
</dbReference>
<dbReference type="Gene3D" id="1.20.144.10">
    <property type="entry name" value="Phosphatidic acid phosphatase type 2/haloperoxidase"/>
    <property type="match status" value="1"/>
</dbReference>
<evidence type="ECO:0000256" key="6">
    <source>
        <dbReference type="SAM" id="Phobius"/>
    </source>
</evidence>
<dbReference type="SUPFAM" id="SSF48317">
    <property type="entry name" value="Acid phosphatase/Vanadium-dependent haloperoxidase"/>
    <property type="match status" value="1"/>
</dbReference>
<evidence type="ECO:0000256" key="2">
    <source>
        <dbReference type="ARBA" id="ARBA00008816"/>
    </source>
</evidence>
<dbReference type="GO" id="GO:0008195">
    <property type="term" value="F:phosphatidate phosphatase activity"/>
    <property type="evidence" value="ECO:0007669"/>
    <property type="project" value="TreeGrafter"/>
</dbReference>
<organism evidence="8">
    <name type="scientific">Anopheles darlingi</name>
    <name type="common">Mosquito</name>
    <dbReference type="NCBI Taxonomy" id="43151"/>
    <lineage>
        <taxon>Eukaryota</taxon>
        <taxon>Metazoa</taxon>
        <taxon>Ecdysozoa</taxon>
        <taxon>Arthropoda</taxon>
        <taxon>Hexapoda</taxon>
        <taxon>Insecta</taxon>
        <taxon>Pterygota</taxon>
        <taxon>Neoptera</taxon>
        <taxon>Endopterygota</taxon>
        <taxon>Diptera</taxon>
        <taxon>Nematocera</taxon>
        <taxon>Culicoidea</taxon>
        <taxon>Culicidae</taxon>
        <taxon>Anophelinae</taxon>
        <taxon>Anopheles</taxon>
    </lineage>
</organism>
<comment type="similarity">
    <text evidence="2">Belongs to the PA-phosphatase related phosphoesterase family.</text>
</comment>
<feature type="transmembrane region" description="Helical" evidence="6">
    <location>
        <begin position="291"/>
        <end position="313"/>
    </location>
</feature>
<comment type="subcellular location">
    <subcellularLocation>
        <location evidence="1">Membrane</location>
        <topology evidence="1">Multi-pass membrane protein</topology>
    </subcellularLocation>
</comment>
<dbReference type="GO" id="GO:0007165">
    <property type="term" value="P:signal transduction"/>
    <property type="evidence" value="ECO:0007669"/>
    <property type="project" value="TreeGrafter"/>
</dbReference>
<dbReference type="GO" id="GO:0006644">
    <property type="term" value="P:phospholipid metabolic process"/>
    <property type="evidence" value="ECO:0007669"/>
    <property type="project" value="InterPro"/>
</dbReference>
<evidence type="ECO:0000256" key="3">
    <source>
        <dbReference type="ARBA" id="ARBA00022692"/>
    </source>
</evidence>
<dbReference type="SMART" id="SM00014">
    <property type="entry name" value="acidPPc"/>
    <property type="match status" value="1"/>
</dbReference>
<dbReference type="EMBL" id="GGFL01006219">
    <property type="protein sequence ID" value="MBW70397.1"/>
    <property type="molecule type" value="Transcribed_RNA"/>
</dbReference>
<keyword evidence="3 6" id="KW-0812">Transmembrane</keyword>
<dbReference type="GO" id="GO:0005886">
    <property type="term" value="C:plasma membrane"/>
    <property type="evidence" value="ECO:0007669"/>
    <property type="project" value="TreeGrafter"/>
</dbReference>
<protein>
    <submittedName>
        <fullName evidence="8">Putative lipid phosphate phosphatase</fullName>
    </submittedName>
</protein>
<accession>A0A2M4CYM6</accession>
<name>A0A2M4CYM6_ANODA</name>
<keyword evidence="5 6" id="KW-0472">Membrane</keyword>
<dbReference type="PANTHER" id="PTHR10165">
    <property type="entry name" value="LIPID PHOSPHATE PHOSPHATASE"/>
    <property type="match status" value="1"/>
</dbReference>
<evidence type="ECO:0000256" key="5">
    <source>
        <dbReference type="ARBA" id="ARBA00023136"/>
    </source>
</evidence>
<keyword evidence="4 6" id="KW-1133">Transmembrane helix</keyword>
<dbReference type="Pfam" id="PF01569">
    <property type="entry name" value="PAP2"/>
    <property type="match status" value="1"/>
</dbReference>
<evidence type="ECO:0000259" key="7">
    <source>
        <dbReference type="SMART" id="SM00014"/>
    </source>
</evidence>
<dbReference type="InterPro" id="IPR036938">
    <property type="entry name" value="PAP2/HPO_sf"/>
</dbReference>
<feature type="transmembrane region" description="Helical" evidence="6">
    <location>
        <begin position="319"/>
        <end position="342"/>
    </location>
</feature>
<dbReference type="VEuPathDB" id="VectorBase:ADAC002620"/>
<dbReference type="PANTHER" id="PTHR10165:SF103">
    <property type="entry name" value="PHOSPHOLIPID PHOSPHATASE HOMOLOG 1.2 HOMOLOG"/>
    <property type="match status" value="1"/>
</dbReference>
<dbReference type="GO" id="GO:0046839">
    <property type="term" value="P:phospholipid dephosphorylation"/>
    <property type="evidence" value="ECO:0007669"/>
    <property type="project" value="TreeGrafter"/>
</dbReference>
<feature type="domain" description="Phosphatidic acid phosphatase type 2/haloperoxidase" evidence="7">
    <location>
        <begin position="206"/>
        <end position="338"/>
    </location>
</feature>
<dbReference type="VEuPathDB" id="VectorBase:ADAR2_009448"/>